<accession>A0A3S0VG53</accession>
<dbReference type="EMBL" id="RYZZ01000005">
    <property type="protein sequence ID" value="RUQ31437.1"/>
    <property type="molecule type" value="Genomic_DNA"/>
</dbReference>
<proteinExistence type="predicted"/>
<dbReference type="PANTHER" id="PTHR46401">
    <property type="entry name" value="GLYCOSYLTRANSFERASE WBBK-RELATED"/>
    <property type="match status" value="1"/>
</dbReference>
<dbReference type="InterPro" id="IPR028098">
    <property type="entry name" value="Glyco_trans_4-like_N"/>
</dbReference>
<comment type="caution">
    <text evidence="4">The sequence shown here is derived from an EMBL/GenBank/DDBJ whole genome shotgun (WGS) entry which is preliminary data.</text>
</comment>
<keyword evidence="5" id="KW-1185">Reference proteome</keyword>
<evidence type="ECO:0000256" key="1">
    <source>
        <dbReference type="ARBA" id="ARBA00022679"/>
    </source>
</evidence>
<feature type="domain" description="Glycosyl transferase family 1" evidence="2">
    <location>
        <begin position="182"/>
        <end position="347"/>
    </location>
</feature>
<name>A0A3S0VG53_9BACI</name>
<evidence type="ECO:0000313" key="5">
    <source>
        <dbReference type="Proteomes" id="UP000267430"/>
    </source>
</evidence>
<dbReference type="CDD" id="cd03794">
    <property type="entry name" value="GT4_WbuB-like"/>
    <property type="match status" value="1"/>
</dbReference>
<dbReference type="OrthoDB" id="9813214at2"/>
<gene>
    <name evidence="4" type="ORF">ELQ35_03555</name>
</gene>
<evidence type="ECO:0000259" key="3">
    <source>
        <dbReference type="Pfam" id="PF13439"/>
    </source>
</evidence>
<evidence type="ECO:0000313" key="4">
    <source>
        <dbReference type="EMBL" id="RUQ31437.1"/>
    </source>
</evidence>
<dbReference type="RefSeq" id="WP_126863460.1">
    <property type="nucleotide sequence ID" value="NZ_JAUSTX010000004.1"/>
</dbReference>
<sequence>MKICHITSVHSANDTRIFIKESQSLSKAGHDVYYVVPNTEETVRNDIKILNVISDINGQLDRMRNTTKKVYQKALEVDADVYHFHDPELIPIGLKLKSHGKKVIYDVHEDVPEQILSKEWIPKPMRKTISKAIKRYEKYASGKFDAIVAATPHIANRFQTYNQRTVTLHNYPLLDELAADSSHVSDSSKNNSIYIGGIYILRGIKEMVQSVEKVNEDFDCKLTLAGEFAPKSLEAEVRGMSGFKFTDYLGFLDRKQVKKILSEANMGLVLLHPEPRFTVSMPIKMFEYMSAGLPVIASNFPLWKEIIEQNQCGLCVDPLNIGEISEAIKWILSNPEEARIMGENGRNAVTSIYNWENESEKLIQLYQSL</sequence>
<dbReference type="Gene3D" id="3.40.50.2000">
    <property type="entry name" value="Glycogen Phosphorylase B"/>
    <property type="match status" value="2"/>
</dbReference>
<dbReference type="PANTHER" id="PTHR46401:SF2">
    <property type="entry name" value="GLYCOSYLTRANSFERASE WBBK-RELATED"/>
    <property type="match status" value="1"/>
</dbReference>
<dbReference type="Pfam" id="PF00534">
    <property type="entry name" value="Glycos_transf_1"/>
    <property type="match status" value="1"/>
</dbReference>
<dbReference type="AlphaFoldDB" id="A0A3S0VG53"/>
<feature type="domain" description="Glycosyltransferase subfamily 4-like N-terminal" evidence="3">
    <location>
        <begin position="22"/>
        <end position="170"/>
    </location>
</feature>
<dbReference type="InterPro" id="IPR001296">
    <property type="entry name" value="Glyco_trans_1"/>
</dbReference>
<keyword evidence="1 4" id="KW-0808">Transferase</keyword>
<reference evidence="4 5" key="1">
    <citation type="submission" date="2018-12" db="EMBL/GenBank/DDBJ databases">
        <title>Bacillus chawlae sp. nov., Bacillus glennii sp. nov., and Bacillus saganii sp. nov. Isolated from the Vehicle Assembly Building at Kennedy Space Center where the Viking Spacecraft were Assembled.</title>
        <authorList>
            <person name="Seuylemezian A."/>
            <person name="Vaishampayan P."/>
        </authorList>
    </citation>
    <scope>NUCLEOTIDE SEQUENCE [LARGE SCALE GENOMIC DNA]</scope>
    <source>
        <strain evidence="4 5">L5</strain>
    </source>
</reference>
<evidence type="ECO:0000259" key="2">
    <source>
        <dbReference type="Pfam" id="PF00534"/>
    </source>
</evidence>
<dbReference type="GO" id="GO:0016757">
    <property type="term" value="F:glycosyltransferase activity"/>
    <property type="evidence" value="ECO:0007669"/>
    <property type="project" value="InterPro"/>
</dbReference>
<dbReference type="GO" id="GO:0009103">
    <property type="term" value="P:lipopolysaccharide biosynthetic process"/>
    <property type="evidence" value="ECO:0007669"/>
    <property type="project" value="TreeGrafter"/>
</dbReference>
<dbReference type="SUPFAM" id="SSF53756">
    <property type="entry name" value="UDP-Glycosyltransferase/glycogen phosphorylase"/>
    <property type="match status" value="1"/>
</dbReference>
<organism evidence="4 5">
    <name type="scientific">Peribacillus cavernae</name>
    <dbReference type="NCBI Taxonomy" id="1674310"/>
    <lineage>
        <taxon>Bacteria</taxon>
        <taxon>Bacillati</taxon>
        <taxon>Bacillota</taxon>
        <taxon>Bacilli</taxon>
        <taxon>Bacillales</taxon>
        <taxon>Bacillaceae</taxon>
        <taxon>Peribacillus</taxon>
    </lineage>
</organism>
<dbReference type="Pfam" id="PF13439">
    <property type="entry name" value="Glyco_transf_4"/>
    <property type="match status" value="1"/>
</dbReference>
<dbReference type="Proteomes" id="UP000267430">
    <property type="component" value="Unassembled WGS sequence"/>
</dbReference>
<protein>
    <submittedName>
        <fullName evidence="4">Glycosyltransferase</fullName>
    </submittedName>
</protein>